<evidence type="ECO:0000256" key="7">
    <source>
        <dbReference type="ARBA" id="ARBA00022692"/>
    </source>
</evidence>
<organism evidence="21">
    <name type="scientific">Nymphaea colorata</name>
    <name type="common">pocket water lily</name>
    <dbReference type="NCBI Taxonomy" id="210225"/>
    <lineage>
        <taxon>Eukaryota</taxon>
        <taxon>Viridiplantae</taxon>
        <taxon>Streptophyta</taxon>
        <taxon>Embryophyta</taxon>
        <taxon>Tracheophyta</taxon>
        <taxon>Spermatophyta</taxon>
        <taxon>Magnoliopsida</taxon>
        <taxon>Nymphaeales</taxon>
        <taxon>Nymphaeaceae</taxon>
        <taxon>Nymphaea</taxon>
    </lineage>
</organism>
<evidence type="ECO:0000256" key="19">
    <source>
        <dbReference type="SAM" id="SignalP"/>
    </source>
</evidence>
<dbReference type="GO" id="GO:0004674">
    <property type="term" value="F:protein serine/threonine kinase activity"/>
    <property type="evidence" value="ECO:0007669"/>
    <property type="project" value="UniProtKB-KW"/>
</dbReference>
<comment type="catalytic activity">
    <reaction evidence="15">
        <text>L-threonyl-[protein] + ATP = O-phospho-L-threonyl-[protein] + ADP + H(+)</text>
        <dbReference type="Rhea" id="RHEA:46608"/>
        <dbReference type="Rhea" id="RHEA-COMP:11060"/>
        <dbReference type="Rhea" id="RHEA-COMP:11605"/>
        <dbReference type="ChEBI" id="CHEBI:15378"/>
        <dbReference type="ChEBI" id="CHEBI:30013"/>
        <dbReference type="ChEBI" id="CHEBI:30616"/>
        <dbReference type="ChEBI" id="CHEBI:61977"/>
        <dbReference type="ChEBI" id="CHEBI:456216"/>
        <dbReference type="EC" id="2.7.11.1"/>
    </reaction>
</comment>
<keyword evidence="14 18" id="KW-0472">Membrane</keyword>
<evidence type="ECO:0000256" key="2">
    <source>
        <dbReference type="ARBA" id="ARBA00008536"/>
    </source>
</evidence>
<gene>
    <name evidence="21" type="ORF">NYM_LOCUS20839</name>
</gene>
<dbReference type="Gene3D" id="3.30.200.20">
    <property type="entry name" value="Phosphorylase Kinase, domain 1"/>
    <property type="match status" value="1"/>
</dbReference>
<comment type="catalytic activity">
    <reaction evidence="16">
        <text>L-seryl-[protein] + ATP = O-phospho-L-seryl-[protein] + ADP + H(+)</text>
        <dbReference type="Rhea" id="RHEA:17989"/>
        <dbReference type="Rhea" id="RHEA-COMP:9863"/>
        <dbReference type="Rhea" id="RHEA-COMP:11604"/>
        <dbReference type="ChEBI" id="CHEBI:15378"/>
        <dbReference type="ChEBI" id="CHEBI:29999"/>
        <dbReference type="ChEBI" id="CHEBI:30616"/>
        <dbReference type="ChEBI" id="CHEBI:83421"/>
        <dbReference type="ChEBI" id="CHEBI:456216"/>
        <dbReference type="EC" id="2.7.11.1"/>
    </reaction>
</comment>
<feature type="domain" description="Protein kinase" evidence="20">
    <location>
        <begin position="380"/>
        <end position="656"/>
    </location>
</feature>
<evidence type="ECO:0000256" key="15">
    <source>
        <dbReference type="ARBA" id="ARBA00047899"/>
    </source>
</evidence>
<proteinExistence type="inferred from homology"/>
<keyword evidence="13 18" id="KW-1133">Transmembrane helix</keyword>
<feature type="transmembrane region" description="Helical" evidence="18">
    <location>
        <begin position="319"/>
        <end position="345"/>
    </location>
</feature>
<keyword evidence="10 17" id="KW-0547">Nucleotide-binding</keyword>
<keyword evidence="7 18" id="KW-0812">Transmembrane</keyword>
<dbReference type="AlphaFoldDB" id="A0A5K1EGA0"/>
<dbReference type="PROSITE" id="PS00107">
    <property type="entry name" value="PROTEIN_KINASE_ATP"/>
    <property type="match status" value="1"/>
</dbReference>
<feature type="binding site" evidence="17">
    <location>
        <position position="409"/>
    </location>
    <ligand>
        <name>ATP</name>
        <dbReference type="ChEBI" id="CHEBI:30616"/>
    </ligand>
</feature>
<evidence type="ECO:0000259" key="20">
    <source>
        <dbReference type="PROSITE" id="PS50011"/>
    </source>
</evidence>
<dbReference type="InterPro" id="IPR013320">
    <property type="entry name" value="ConA-like_dom_sf"/>
</dbReference>
<feature type="signal peptide" evidence="19">
    <location>
        <begin position="1"/>
        <end position="20"/>
    </location>
</feature>
<evidence type="ECO:0000256" key="10">
    <source>
        <dbReference type="ARBA" id="ARBA00022741"/>
    </source>
</evidence>
<keyword evidence="6" id="KW-0808">Transferase</keyword>
<dbReference type="EMBL" id="LR721784">
    <property type="protein sequence ID" value="VVW51500.1"/>
    <property type="molecule type" value="Genomic_DNA"/>
</dbReference>
<accession>A0A5K1EGA0</accession>
<evidence type="ECO:0000256" key="12">
    <source>
        <dbReference type="ARBA" id="ARBA00022840"/>
    </source>
</evidence>
<keyword evidence="5" id="KW-0723">Serine/threonine-protein kinase</keyword>
<evidence type="ECO:0000256" key="18">
    <source>
        <dbReference type="SAM" id="Phobius"/>
    </source>
</evidence>
<dbReference type="FunFam" id="3.30.200.20:FF:000178">
    <property type="entry name" value="serine/threonine-protein kinase PBS1-like"/>
    <property type="match status" value="1"/>
</dbReference>
<evidence type="ECO:0000256" key="11">
    <source>
        <dbReference type="ARBA" id="ARBA00022777"/>
    </source>
</evidence>
<dbReference type="PROSITE" id="PS50011">
    <property type="entry name" value="PROTEIN_KINASE_DOM"/>
    <property type="match status" value="1"/>
</dbReference>
<dbReference type="Pfam" id="PF00069">
    <property type="entry name" value="Pkinase"/>
    <property type="match status" value="1"/>
</dbReference>
<dbReference type="GO" id="GO:0030246">
    <property type="term" value="F:carbohydrate binding"/>
    <property type="evidence" value="ECO:0007669"/>
    <property type="project" value="UniProtKB-KW"/>
</dbReference>
<comment type="similarity">
    <text evidence="3">In the C-terminal section; belongs to the protein kinase superfamily. Ser/Thr protein kinase family.</text>
</comment>
<dbReference type="SUPFAM" id="SSF56112">
    <property type="entry name" value="Protein kinase-like (PK-like)"/>
    <property type="match status" value="1"/>
</dbReference>
<evidence type="ECO:0000256" key="5">
    <source>
        <dbReference type="ARBA" id="ARBA00022527"/>
    </source>
</evidence>
<evidence type="ECO:0000256" key="9">
    <source>
        <dbReference type="ARBA" id="ARBA00022734"/>
    </source>
</evidence>
<keyword evidence="8 19" id="KW-0732">Signal</keyword>
<dbReference type="GO" id="GO:0005524">
    <property type="term" value="F:ATP binding"/>
    <property type="evidence" value="ECO:0007669"/>
    <property type="project" value="UniProtKB-UniRule"/>
</dbReference>
<dbReference type="EC" id="2.7.11.1" evidence="4"/>
<evidence type="ECO:0000256" key="13">
    <source>
        <dbReference type="ARBA" id="ARBA00022989"/>
    </source>
</evidence>
<dbReference type="OMA" id="LACYLFR"/>
<dbReference type="CDD" id="cd06899">
    <property type="entry name" value="lectin_legume_LecRK_Arcelin_ConA"/>
    <property type="match status" value="1"/>
</dbReference>
<protein>
    <recommendedName>
        <fullName evidence="4">non-specific serine/threonine protein kinase</fullName>
        <ecNumber evidence="4">2.7.11.1</ecNumber>
    </recommendedName>
</protein>
<dbReference type="SMART" id="SM00220">
    <property type="entry name" value="S_TKc"/>
    <property type="match status" value="1"/>
</dbReference>
<dbReference type="Pfam" id="PF00139">
    <property type="entry name" value="Lectin_legB"/>
    <property type="match status" value="1"/>
</dbReference>
<evidence type="ECO:0000256" key="14">
    <source>
        <dbReference type="ARBA" id="ARBA00023136"/>
    </source>
</evidence>
<evidence type="ECO:0000256" key="16">
    <source>
        <dbReference type="ARBA" id="ARBA00048679"/>
    </source>
</evidence>
<dbReference type="GO" id="GO:0016020">
    <property type="term" value="C:membrane"/>
    <property type="evidence" value="ECO:0007669"/>
    <property type="project" value="UniProtKB-SubCell"/>
</dbReference>
<dbReference type="InterPro" id="IPR050528">
    <property type="entry name" value="L-type_Lectin-RKs"/>
</dbReference>
<dbReference type="PANTHER" id="PTHR27007">
    <property type="match status" value="1"/>
</dbReference>
<dbReference type="SUPFAM" id="SSF49899">
    <property type="entry name" value="Concanavalin A-like lectins/glucanases"/>
    <property type="match status" value="1"/>
</dbReference>
<dbReference type="InterPro" id="IPR001220">
    <property type="entry name" value="Legume_lectin_dom"/>
</dbReference>
<comment type="subcellular location">
    <subcellularLocation>
        <location evidence="1">Membrane</location>
        <topology evidence="1">Single-pass type I membrane protein</topology>
    </subcellularLocation>
</comment>
<evidence type="ECO:0000256" key="6">
    <source>
        <dbReference type="ARBA" id="ARBA00022679"/>
    </source>
</evidence>
<dbReference type="CDD" id="cd14066">
    <property type="entry name" value="STKc_IRAK"/>
    <property type="match status" value="1"/>
</dbReference>
<evidence type="ECO:0000256" key="3">
    <source>
        <dbReference type="ARBA" id="ARBA00010217"/>
    </source>
</evidence>
<dbReference type="InterPro" id="IPR011009">
    <property type="entry name" value="Kinase-like_dom_sf"/>
</dbReference>
<sequence length="704" mass="76688">MKLLLHFLVILSLAVHAVSTTGGFIFNNGFQGANLTLDGAADVSSNGLLRLSVDPSNPTFGHAFYRFPLQLKLNQSSPPIPSSSSPISGAAGADDTNGTVLSFSTHFAFTMRTADPSMGNHAFSFAAVPSPATVDAQSGANYLGLFNISNIGNSSNHIFAVEFDSARDAGATSNNASGNHVRIIGINSPISNLSAPASYFLSDSTPELPINLLSGSPILAWIDYQSHWQQLNVSMAPITNPIKPKKPLLSTKLDLSSVLKHFMYVGFSSGVGKVASDHYILGWSFSINGEAQTLNISQLPSLDLSQPASLSTPKYQTNLFVILVCSLGAAAIVLLSVLASTYYIICRRRKKNDSDQMEGLELEQPRKFPYKDLSQATHGFSKVELLGAGGFGKVYKGVLPGTSTEVAVKRFSHNGDQGMREFMAEVSSLGRLRHRNLVQLQGWCRRKGELLLVYDFMPNRSLDSFLYNDRKARGLGWEERFKILKGIANGLLYLHEGWEQVVVHRDVKASNVLLDAEMNGRLGDFGLARFYSRGENPQTTAVVGTLGYIAPEMSRTGKATASADVYSYGALLLEVTTGKRPCDLLASEQGEMVMVEWVLRHWQSGDILRAVDSRLEGHFVREEAEVVLKVGVLCSQAVAERRPTMRQVVQYLHGDASIPKELSLSIMALHDDLGLDQLVLPYPDSGAPSCDSTDFQDWAPLYEI</sequence>
<dbReference type="FunFam" id="1.10.510.10:FF:000108">
    <property type="entry name" value="L-type lectin-domain containing receptor kinase S.4"/>
    <property type="match status" value="1"/>
</dbReference>
<evidence type="ECO:0000256" key="4">
    <source>
        <dbReference type="ARBA" id="ARBA00012513"/>
    </source>
</evidence>
<dbReference type="PROSITE" id="PS00108">
    <property type="entry name" value="PROTEIN_KINASE_ST"/>
    <property type="match status" value="1"/>
</dbReference>
<dbReference type="Gene3D" id="1.10.510.10">
    <property type="entry name" value="Transferase(Phosphotransferase) domain 1"/>
    <property type="match status" value="1"/>
</dbReference>
<dbReference type="InterPro" id="IPR017441">
    <property type="entry name" value="Protein_kinase_ATP_BS"/>
</dbReference>
<dbReference type="Gramene" id="NC6G0024130.1">
    <property type="protein sequence ID" value="NC6G0024130.1:cds"/>
    <property type="gene ID" value="NC6G0024130"/>
</dbReference>
<name>A0A5K1EGA0_9MAGN</name>
<dbReference type="Gene3D" id="2.60.120.200">
    <property type="match status" value="1"/>
</dbReference>
<keyword evidence="9" id="KW-0430">Lectin</keyword>
<keyword evidence="11" id="KW-0418">Kinase</keyword>
<evidence type="ECO:0000256" key="1">
    <source>
        <dbReference type="ARBA" id="ARBA00004479"/>
    </source>
</evidence>
<evidence type="ECO:0000313" key="21">
    <source>
        <dbReference type="EMBL" id="VVW51500.1"/>
    </source>
</evidence>
<dbReference type="InterPro" id="IPR000719">
    <property type="entry name" value="Prot_kinase_dom"/>
</dbReference>
<dbReference type="OrthoDB" id="543442at2759"/>
<dbReference type="InterPro" id="IPR008271">
    <property type="entry name" value="Ser/Thr_kinase_AS"/>
</dbReference>
<evidence type="ECO:0000256" key="17">
    <source>
        <dbReference type="PROSITE-ProRule" id="PRU10141"/>
    </source>
</evidence>
<comment type="similarity">
    <text evidence="2">In the N-terminal section; belongs to the leguminous lectin family.</text>
</comment>
<evidence type="ECO:0000256" key="8">
    <source>
        <dbReference type="ARBA" id="ARBA00022729"/>
    </source>
</evidence>
<reference evidence="21" key="1">
    <citation type="submission" date="2019-09" db="EMBL/GenBank/DDBJ databases">
        <authorList>
            <person name="Zhang L."/>
        </authorList>
    </citation>
    <scope>NUCLEOTIDE SEQUENCE</scope>
</reference>
<keyword evidence="12 17" id="KW-0067">ATP-binding</keyword>
<feature type="chain" id="PRO_5023877325" description="non-specific serine/threonine protein kinase" evidence="19">
    <location>
        <begin position="21"/>
        <end position="704"/>
    </location>
</feature>